<gene>
    <name evidence="2" type="ORF">F1003_06290</name>
</gene>
<evidence type="ECO:0000259" key="1">
    <source>
        <dbReference type="Pfam" id="PF08241"/>
    </source>
</evidence>
<sequence>MKSYKKINTGKLAEYDSNNADNAEFWSQHWSKQSVKLALKKAEKGYLGGTKYILKHIKPKDKVLEAGCGKGQIVAALDHRGIDIVGLDFSEDIIEEIKEYRPDLKVQTGDIRNLPFKDNEFSVYLSFGVIEHFNNPIEVTKIINEAKRVTSSLIYISVPYFSPALKQKVRSLNKTNSASDKFYQYYFDKQEIENLLYMHGLKVNAISYYATYIGLKRYNKVFKNLFKLYVFRALVMRTRSLINLIFGKKYAHMIGLWTYEIDDK</sequence>
<dbReference type="Proteomes" id="UP000447545">
    <property type="component" value="Unassembled WGS sequence"/>
</dbReference>
<comment type="caution">
    <text evidence="2">The sequence shown here is derived from an EMBL/GenBank/DDBJ whole genome shotgun (WGS) entry which is preliminary data.</text>
</comment>
<dbReference type="SUPFAM" id="SSF53335">
    <property type="entry name" value="S-adenosyl-L-methionine-dependent methyltransferases"/>
    <property type="match status" value="1"/>
</dbReference>
<keyword evidence="2" id="KW-0808">Transferase</keyword>
<dbReference type="PANTHER" id="PTHR43861:SF1">
    <property type="entry name" value="TRANS-ACONITATE 2-METHYLTRANSFERASE"/>
    <property type="match status" value="1"/>
</dbReference>
<dbReference type="PANTHER" id="PTHR43861">
    <property type="entry name" value="TRANS-ACONITATE 2-METHYLTRANSFERASE-RELATED"/>
    <property type="match status" value="1"/>
</dbReference>
<dbReference type="InterPro" id="IPR013216">
    <property type="entry name" value="Methyltransf_11"/>
</dbReference>
<dbReference type="RefSeq" id="WP_155088357.1">
    <property type="nucleotide sequence ID" value="NZ_WJYA01000004.1"/>
</dbReference>
<evidence type="ECO:0000313" key="2">
    <source>
        <dbReference type="EMBL" id="MTE26538.1"/>
    </source>
</evidence>
<dbReference type="AlphaFoldDB" id="A0A7K1GDP8"/>
<reference evidence="2 3" key="1">
    <citation type="submission" date="2019-11" db="EMBL/GenBank/DDBJ databases">
        <title>Winogradskyella ouciana sp. nov., isolated from the hadal seawater of the Mariana Trench.</title>
        <authorList>
            <person name="Liu R."/>
        </authorList>
    </citation>
    <scope>NUCLEOTIDE SEQUENCE [LARGE SCALE GENOMIC DNA]</scope>
    <source>
        <strain evidence="2 3">ZXX205</strain>
    </source>
</reference>
<name>A0A7K1GDP8_9FLAO</name>
<dbReference type="InterPro" id="IPR029063">
    <property type="entry name" value="SAM-dependent_MTases_sf"/>
</dbReference>
<dbReference type="Pfam" id="PF08241">
    <property type="entry name" value="Methyltransf_11"/>
    <property type="match status" value="1"/>
</dbReference>
<accession>A0A7K1GDP8</accession>
<proteinExistence type="predicted"/>
<organism evidence="2 3">
    <name type="scientific">Winogradskyella ouciana</name>
    <dbReference type="NCBI Taxonomy" id="2608631"/>
    <lineage>
        <taxon>Bacteria</taxon>
        <taxon>Pseudomonadati</taxon>
        <taxon>Bacteroidota</taxon>
        <taxon>Flavobacteriia</taxon>
        <taxon>Flavobacteriales</taxon>
        <taxon>Flavobacteriaceae</taxon>
        <taxon>Winogradskyella</taxon>
    </lineage>
</organism>
<protein>
    <submittedName>
        <fullName evidence="2">Methyltransferase domain-containing protein</fullName>
    </submittedName>
</protein>
<evidence type="ECO:0000313" key="3">
    <source>
        <dbReference type="Proteomes" id="UP000447545"/>
    </source>
</evidence>
<keyword evidence="2" id="KW-0489">Methyltransferase</keyword>
<keyword evidence="3" id="KW-1185">Reference proteome</keyword>
<dbReference type="Gene3D" id="3.40.50.150">
    <property type="entry name" value="Vaccinia Virus protein VP39"/>
    <property type="match status" value="1"/>
</dbReference>
<dbReference type="GO" id="GO:0032259">
    <property type="term" value="P:methylation"/>
    <property type="evidence" value="ECO:0007669"/>
    <property type="project" value="UniProtKB-KW"/>
</dbReference>
<dbReference type="CDD" id="cd02440">
    <property type="entry name" value="AdoMet_MTases"/>
    <property type="match status" value="1"/>
</dbReference>
<dbReference type="EMBL" id="WJYA01000004">
    <property type="protein sequence ID" value="MTE26538.1"/>
    <property type="molecule type" value="Genomic_DNA"/>
</dbReference>
<feature type="domain" description="Methyltransferase type 11" evidence="1">
    <location>
        <begin position="64"/>
        <end position="150"/>
    </location>
</feature>
<dbReference type="GO" id="GO:0008757">
    <property type="term" value="F:S-adenosylmethionine-dependent methyltransferase activity"/>
    <property type="evidence" value="ECO:0007669"/>
    <property type="project" value="InterPro"/>
</dbReference>